<proteinExistence type="predicted"/>
<dbReference type="eggNOG" id="ENOG5033P4X">
    <property type="taxonomic scope" value="Bacteria"/>
</dbReference>
<comment type="caution">
    <text evidence="3">The sequence shown here is derived from an EMBL/GenBank/DDBJ whole genome shotgun (WGS) entry which is preliminary data.</text>
</comment>
<dbReference type="RefSeq" id="WP_021330509.1">
    <property type="nucleotide sequence ID" value="NZ_AUZJ01000042.1"/>
</dbReference>
<dbReference type="STRING" id="1125725.HMPREF1325_1563"/>
<dbReference type="InterPro" id="IPR058683">
    <property type="entry name" value="TP_1001-like_C"/>
</dbReference>
<dbReference type="PATRIC" id="fig|1125725.3.peg.1577"/>
<dbReference type="OrthoDB" id="369743at2"/>
<evidence type="ECO:0000313" key="5">
    <source>
        <dbReference type="Proteomes" id="UP000016412"/>
    </source>
</evidence>
<evidence type="ECO:0000256" key="1">
    <source>
        <dbReference type="ARBA" id="ARBA00022729"/>
    </source>
</evidence>
<sequence>MKKERIRVFVWFLQTALLSAVVSFALCPISCKATDEGLQLLRGDYAAPVLESYSAESALRVSLTFSERVTITGAVITRAAPFSNGAVSAEQDGFSPIAASGESGGISVTVSYSGDGKTAIAEVAESLEAGVRYALYGEAKDENGNTLTFSVPFIGFNSRIPKIIVSGVHPQFASASNGGYAKCEFVELYALTNGNTAGLAIQSAADGSDRAFTLPAAEVRSGDVIVVHLRTKGEGCVSETGDNIALSSGWYTSSVVRDIWSPNEKACLGDKEDTLMLVNSFTGDVLDAVVYAPSESTAWSNENVKEAAENIAAQGFWKSALPGDAASTDGLTASKMLKRSGCIALRRAAENGTLGNIVVQTSENWRVEKIVKGAVNPIE</sequence>
<evidence type="ECO:0000313" key="4">
    <source>
        <dbReference type="EMBL" id="ERJ98086.1"/>
    </source>
</evidence>
<protein>
    <recommendedName>
        <fullName evidence="2">TP-1001-like C-terminal domain-containing protein</fullName>
    </recommendedName>
</protein>
<feature type="domain" description="TP-1001-like C-terminal" evidence="2">
    <location>
        <begin position="161"/>
        <end position="365"/>
    </location>
</feature>
<dbReference type="AlphaFoldDB" id="U1F8S7"/>
<dbReference type="InterPro" id="IPR014755">
    <property type="entry name" value="Cu-Rt/internalin_Ig-like"/>
</dbReference>
<evidence type="ECO:0000259" key="2">
    <source>
        <dbReference type="Pfam" id="PF26342"/>
    </source>
</evidence>
<dbReference type="Proteomes" id="UP000016412">
    <property type="component" value="Unassembled WGS sequence"/>
</dbReference>
<accession>U1F8S7</accession>
<reference evidence="5 6" key="1">
    <citation type="submission" date="2013-08" db="EMBL/GenBank/DDBJ databases">
        <authorList>
            <person name="Durkin A.S."/>
            <person name="Haft D.R."/>
            <person name="McCorrison J."/>
            <person name="Torralba M."/>
            <person name="Gillis M."/>
            <person name="Haft D.H."/>
            <person name="Methe B."/>
            <person name="Sutton G."/>
            <person name="Nelson K.E."/>
        </authorList>
    </citation>
    <scope>NUCLEOTIDE SEQUENCE [LARGE SCALE GENOMIC DNA]</scope>
    <source>
        <strain evidence="4 6">ATCC 35536</strain>
        <strain evidence="3 5">VPI DR56BR1116</strain>
    </source>
</reference>
<keyword evidence="1" id="KW-0732">Signal</keyword>
<dbReference type="EMBL" id="AVQI01000083">
    <property type="protein sequence ID" value="ERJ98086.1"/>
    <property type="molecule type" value="Genomic_DNA"/>
</dbReference>
<dbReference type="Gene3D" id="2.60.40.1220">
    <property type="match status" value="1"/>
</dbReference>
<name>U1F8S7_TRESO</name>
<evidence type="ECO:0000313" key="6">
    <source>
        <dbReference type="Proteomes" id="UP000016646"/>
    </source>
</evidence>
<dbReference type="Pfam" id="PF26342">
    <property type="entry name" value="TP_1001_2nd"/>
    <property type="match status" value="1"/>
</dbReference>
<gene>
    <name evidence="4" type="ORF">HMPREF0860_2165</name>
    <name evidence="3" type="ORF">HMPREF1325_1563</name>
</gene>
<keyword evidence="6" id="KW-1185">Reference proteome</keyword>
<dbReference type="EMBL" id="AUZJ01000042">
    <property type="protein sequence ID" value="ERF60457.1"/>
    <property type="molecule type" value="Genomic_DNA"/>
</dbReference>
<dbReference type="Proteomes" id="UP000016646">
    <property type="component" value="Unassembled WGS sequence"/>
</dbReference>
<evidence type="ECO:0000313" key="3">
    <source>
        <dbReference type="EMBL" id="ERF60457.1"/>
    </source>
</evidence>
<organism evidence="3 5">
    <name type="scientific">Treponema socranskii subsp. socranskii VPI DR56BR1116 = ATCC 35536</name>
    <dbReference type="NCBI Taxonomy" id="1125725"/>
    <lineage>
        <taxon>Bacteria</taxon>
        <taxon>Pseudomonadati</taxon>
        <taxon>Spirochaetota</taxon>
        <taxon>Spirochaetia</taxon>
        <taxon>Spirochaetales</taxon>
        <taxon>Treponemataceae</taxon>
        <taxon>Treponema</taxon>
    </lineage>
</organism>